<feature type="transmembrane region" description="Helical" evidence="1">
    <location>
        <begin position="213"/>
        <end position="234"/>
    </location>
</feature>
<dbReference type="RefSeq" id="WP_276235142.1">
    <property type="nucleotide sequence ID" value="NZ_CP119802.1"/>
</dbReference>
<protein>
    <recommendedName>
        <fullName evidence="2">DUF7973 domain-containing protein</fullName>
    </recommendedName>
</protein>
<keyword evidence="1" id="KW-0812">Transmembrane</keyword>
<feature type="domain" description="DUF7973" evidence="2">
    <location>
        <begin position="9"/>
        <end position="175"/>
    </location>
</feature>
<comment type="caution">
    <text evidence="3">The sequence shown here is derived from an EMBL/GenBank/DDBJ whole genome shotgun (WGS) entry which is preliminary data.</text>
</comment>
<name>A0ABD5ZL67_9EURY</name>
<feature type="transmembrane region" description="Helical" evidence="1">
    <location>
        <begin position="185"/>
        <end position="206"/>
    </location>
</feature>
<keyword evidence="1" id="KW-0472">Membrane</keyword>
<proteinExistence type="predicted"/>
<keyword evidence="4" id="KW-1185">Reference proteome</keyword>
<dbReference type="AlphaFoldDB" id="A0ABD5ZL67"/>
<evidence type="ECO:0000259" key="2">
    <source>
        <dbReference type="Pfam" id="PF25928"/>
    </source>
</evidence>
<dbReference type="InterPro" id="IPR058279">
    <property type="entry name" value="DUF7973"/>
</dbReference>
<feature type="transmembrane region" description="Helical" evidence="1">
    <location>
        <begin position="270"/>
        <end position="287"/>
    </location>
</feature>
<dbReference type="Proteomes" id="UP001596398">
    <property type="component" value="Unassembled WGS sequence"/>
</dbReference>
<keyword evidence="1" id="KW-1133">Transmembrane helix</keyword>
<feature type="transmembrane region" description="Helical" evidence="1">
    <location>
        <begin position="307"/>
        <end position="332"/>
    </location>
</feature>
<feature type="transmembrane region" description="Helical" evidence="1">
    <location>
        <begin position="117"/>
        <end position="138"/>
    </location>
</feature>
<dbReference type="EMBL" id="JBHTAP010000001">
    <property type="protein sequence ID" value="MFC7234143.1"/>
    <property type="molecule type" value="Genomic_DNA"/>
</dbReference>
<gene>
    <name evidence="3" type="ORF">ACFQJ4_02310</name>
</gene>
<dbReference type="Pfam" id="PF25928">
    <property type="entry name" value="DUF7973"/>
    <property type="match status" value="2"/>
</dbReference>
<reference evidence="3 4" key="1">
    <citation type="journal article" date="2019" name="Int. J. Syst. Evol. Microbiol.">
        <title>The Global Catalogue of Microorganisms (GCM) 10K type strain sequencing project: providing services to taxonomists for standard genome sequencing and annotation.</title>
        <authorList>
            <consortium name="The Broad Institute Genomics Platform"/>
            <consortium name="The Broad Institute Genome Sequencing Center for Infectious Disease"/>
            <person name="Wu L."/>
            <person name="Ma J."/>
        </authorList>
    </citation>
    <scope>NUCLEOTIDE SEQUENCE [LARGE SCALE GENOMIC DNA]</scope>
    <source>
        <strain evidence="3 4">DT85</strain>
    </source>
</reference>
<organism evidence="3 4">
    <name type="scientific">Halosegnis marinus</name>
    <dbReference type="NCBI Taxonomy" id="3034023"/>
    <lineage>
        <taxon>Archaea</taxon>
        <taxon>Methanobacteriati</taxon>
        <taxon>Methanobacteriota</taxon>
        <taxon>Stenosarchaea group</taxon>
        <taxon>Halobacteria</taxon>
        <taxon>Halobacteriales</taxon>
        <taxon>Natronomonadaceae</taxon>
        <taxon>Halosegnis</taxon>
    </lineage>
</organism>
<evidence type="ECO:0000313" key="3">
    <source>
        <dbReference type="EMBL" id="MFC7234143.1"/>
    </source>
</evidence>
<sequence length="335" mass="33494">MPTAALADALALAVVAFAGGAFGAALGALPSFTFCGFLVVAGETYKLAGRNIADGAVESVGFVDALAFGPLFGPHVAFGGGAAAAAYLATRDEMPVEGFAYAPAKRVTTGLGTRPDALAVGGAFGVLGHLVATGSAALSLPYDPVAMGVVVSALAHRAVFGYALVGARDGLFDMNRPGAEPWLPYMTRWPNVVAVGLAGGALGGYVAHRTGSVFLAFGLSVAILVFVNAGVARIPVTHHITLPASTAVLAAIPGPLSSLSPADIAATMPLWEAVALGAVFGLLGAVFGELSQRVLYAHADTHLDPPAASIVVTSFVVAMLALAGVLPGSVWVPVP</sequence>
<feature type="domain" description="DUF7973" evidence="2">
    <location>
        <begin position="176"/>
        <end position="334"/>
    </location>
</feature>
<accession>A0ABD5ZL67</accession>
<evidence type="ECO:0000313" key="4">
    <source>
        <dbReference type="Proteomes" id="UP001596398"/>
    </source>
</evidence>
<dbReference type="GeneID" id="79265807"/>
<evidence type="ECO:0000256" key="1">
    <source>
        <dbReference type="SAM" id="Phobius"/>
    </source>
</evidence>